<accession>A0ABT0CTV8</accession>
<dbReference type="Proteomes" id="UP001201844">
    <property type="component" value="Unassembled WGS sequence"/>
</dbReference>
<dbReference type="InterPro" id="IPR010737">
    <property type="entry name" value="4-carb_acid_sugar_kinase_N"/>
</dbReference>
<comment type="similarity">
    <text evidence="1">Belongs to the four-carbon acid sugar kinase family.</text>
</comment>
<feature type="domain" description="Four-carbon acid sugar kinase nucleotide binding" evidence="14">
    <location>
        <begin position="253"/>
        <end position="407"/>
    </location>
</feature>
<comment type="catalytic activity">
    <reaction evidence="8">
        <text>3-dehydro-D-erythronate + ATP = 3-dehydro-4-O-phospho-D-erythronate + ADP + H(+)</text>
        <dbReference type="Rhea" id="RHEA:52556"/>
        <dbReference type="ChEBI" id="CHEBI:15378"/>
        <dbReference type="ChEBI" id="CHEBI:30616"/>
        <dbReference type="ChEBI" id="CHEBI:57958"/>
        <dbReference type="ChEBI" id="CHEBI:136593"/>
        <dbReference type="ChEBI" id="CHEBI:456216"/>
        <dbReference type="EC" id="2.7.1.217"/>
    </reaction>
</comment>
<evidence type="ECO:0000256" key="6">
    <source>
        <dbReference type="ARBA" id="ARBA00023277"/>
    </source>
</evidence>
<dbReference type="NCBIfam" id="NF043035">
    <property type="entry name" value="OxoTetrKin"/>
    <property type="match status" value="1"/>
</dbReference>
<evidence type="ECO:0000256" key="10">
    <source>
        <dbReference type="ARBA" id="ARBA00039095"/>
    </source>
</evidence>
<proteinExistence type="inferred from homology"/>
<name>A0ABT0CTV8_9HYPH</name>
<dbReference type="InterPro" id="IPR042213">
    <property type="entry name" value="NBD_C_sf"/>
</dbReference>
<dbReference type="InterPro" id="IPR037051">
    <property type="entry name" value="4-carb_acid_sugar_kinase_N_sf"/>
</dbReference>
<evidence type="ECO:0000256" key="5">
    <source>
        <dbReference type="ARBA" id="ARBA00022840"/>
    </source>
</evidence>
<dbReference type="GO" id="GO:0016301">
    <property type="term" value="F:kinase activity"/>
    <property type="evidence" value="ECO:0007669"/>
    <property type="project" value="UniProtKB-KW"/>
</dbReference>
<evidence type="ECO:0000256" key="9">
    <source>
        <dbReference type="ARBA" id="ARBA00037335"/>
    </source>
</evidence>
<gene>
    <name evidence="15" type="ORF">MKI86_23275</name>
</gene>
<keyword evidence="4 15" id="KW-0418">Kinase</keyword>
<protein>
    <recommendedName>
        <fullName evidence="11">3-oxo-tetronate kinase</fullName>
        <ecNumber evidence="10">2.7.1.217</ecNumber>
    </recommendedName>
    <alternativeName>
        <fullName evidence="12">3-dehydrotetronate 4-kinase</fullName>
    </alternativeName>
</protein>
<keyword evidence="3" id="KW-0547">Nucleotide-binding</keyword>
<evidence type="ECO:0000256" key="2">
    <source>
        <dbReference type="ARBA" id="ARBA00022679"/>
    </source>
</evidence>
<keyword evidence="2" id="KW-0808">Transferase</keyword>
<dbReference type="EMBL" id="JAKVIN010000016">
    <property type="protein sequence ID" value="MCJ8152053.1"/>
    <property type="molecule type" value="Genomic_DNA"/>
</dbReference>
<evidence type="ECO:0000256" key="3">
    <source>
        <dbReference type="ARBA" id="ARBA00022741"/>
    </source>
</evidence>
<evidence type="ECO:0000313" key="16">
    <source>
        <dbReference type="Proteomes" id="UP001201844"/>
    </source>
</evidence>
<dbReference type="InterPro" id="IPR050007">
    <property type="entry name" value="OtnK"/>
</dbReference>
<keyword evidence="6" id="KW-0119">Carbohydrate metabolism</keyword>
<evidence type="ECO:0000256" key="1">
    <source>
        <dbReference type="ARBA" id="ARBA00005715"/>
    </source>
</evidence>
<evidence type="ECO:0000313" key="15">
    <source>
        <dbReference type="EMBL" id="MCJ8152053.1"/>
    </source>
</evidence>
<dbReference type="SUPFAM" id="SSF142764">
    <property type="entry name" value="YgbK-like"/>
    <property type="match status" value="1"/>
</dbReference>
<sequence>MLLGAIADDFTGASDLANTLAKGGMATMQFSGIGQEIPACEAGVVALKTRSVPVADAVAQSVEAVKWLLDAGCEQIIFKYCSTFDSTPEGNIGPVAEALLDLLGEETAVVCPAFPGAGRRLFMGHLFVGDRLLSETGMRHHPLTPMTDPDIRRWLALQAKYPVGSVNLDTIRNGGAEAIRAALASERNEGRRLIVTDAVADADLMAIGQAVAGQRLVTGGSGIAQGLPANFRAQGKLSASTAKIPSAAGPAIVLCGSCSTASQNQVAVYAKNHPAFALDPLALMRGEITVGAMARWIDEHKDQTPIIYSTAAPEAVSDAQARFGRETVSGRIENFFARLARHLVDTGTRRVIVGGGETSGAVVEGLQLPSLQVGHEIDPGVPVLVGWRNGPVGLALKSGNFGAPDFFEKAVAEVGQP</sequence>
<comment type="catalytic activity">
    <reaction evidence="7">
        <text>3-dehydro-L-erythronate + ATP = 3-dehydro-4-O-phospho-L-erythronate + ADP + H(+)</text>
        <dbReference type="Rhea" id="RHEA:52552"/>
        <dbReference type="ChEBI" id="CHEBI:15378"/>
        <dbReference type="ChEBI" id="CHEBI:30616"/>
        <dbReference type="ChEBI" id="CHEBI:136592"/>
        <dbReference type="ChEBI" id="CHEBI:136670"/>
        <dbReference type="ChEBI" id="CHEBI:456216"/>
        <dbReference type="EC" id="2.7.1.217"/>
    </reaction>
</comment>
<dbReference type="EC" id="2.7.1.217" evidence="10"/>
<dbReference type="InterPro" id="IPR031475">
    <property type="entry name" value="NBD_C"/>
</dbReference>
<organism evidence="15 16">
    <name type="scientific">Shinella sedimenti</name>
    <dbReference type="NCBI Taxonomy" id="2919913"/>
    <lineage>
        <taxon>Bacteria</taxon>
        <taxon>Pseudomonadati</taxon>
        <taxon>Pseudomonadota</taxon>
        <taxon>Alphaproteobacteria</taxon>
        <taxon>Hyphomicrobiales</taxon>
        <taxon>Rhizobiaceae</taxon>
        <taxon>Shinella</taxon>
    </lineage>
</organism>
<dbReference type="Pfam" id="PF07005">
    <property type="entry name" value="SBD_N"/>
    <property type="match status" value="1"/>
</dbReference>
<comment type="function">
    <text evidence="9">Catalyzes the ATP-dependent phosphorylation of 3-oxo-tetronate to 3-oxo-tetronate 4-phosphate.</text>
</comment>
<dbReference type="Pfam" id="PF17042">
    <property type="entry name" value="NBD_C"/>
    <property type="match status" value="1"/>
</dbReference>
<evidence type="ECO:0000256" key="11">
    <source>
        <dbReference type="ARBA" id="ARBA00039461"/>
    </source>
</evidence>
<feature type="domain" description="Four-carbon acid sugar kinase N-terminal" evidence="13">
    <location>
        <begin position="3"/>
        <end position="227"/>
    </location>
</feature>
<geneLocation type="plasmid" evidence="15">
    <name>unnamed</name>
</geneLocation>
<keyword evidence="15" id="KW-0614">Plasmid</keyword>
<evidence type="ECO:0000256" key="8">
    <source>
        <dbReference type="ARBA" id="ARBA00036346"/>
    </source>
</evidence>
<dbReference type="Gene3D" id="3.40.980.20">
    <property type="entry name" value="Four-carbon acid sugar kinase, nucleotide binding domain"/>
    <property type="match status" value="1"/>
</dbReference>
<evidence type="ECO:0000259" key="14">
    <source>
        <dbReference type="Pfam" id="PF17042"/>
    </source>
</evidence>
<reference evidence="15 16" key="1">
    <citation type="submission" date="2022-02" db="EMBL/GenBank/DDBJ databases">
        <title>Shinella B3.7 sp. nov., isolated from Sediment (Zhairuo Island).</title>
        <authorList>
            <person name="Chen G."/>
        </authorList>
    </citation>
    <scope>NUCLEOTIDE SEQUENCE [LARGE SCALE GENOMIC DNA]</scope>
    <source>
        <strain evidence="15 16">B3.7</strain>
        <plasmid evidence="15">unnamed</plasmid>
    </source>
</reference>
<evidence type="ECO:0000259" key="13">
    <source>
        <dbReference type="Pfam" id="PF07005"/>
    </source>
</evidence>
<evidence type="ECO:0000256" key="7">
    <source>
        <dbReference type="ARBA" id="ARBA00035898"/>
    </source>
</evidence>
<dbReference type="RefSeq" id="WP_241605821.1">
    <property type="nucleotide sequence ID" value="NZ_JAKVIN010000016.1"/>
</dbReference>
<evidence type="ECO:0000256" key="12">
    <source>
        <dbReference type="ARBA" id="ARBA00041377"/>
    </source>
</evidence>
<evidence type="ECO:0000256" key="4">
    <source>
        <dbReference type="ARBA" id="ARBA00022777"/>
    </source>
</evidence>
<keyword evidence="16" id="KW-1185">Reference proteome</keyword>
<dbReference type="Gene3D" id="3.40.50.10840">
    <property type="entry name" value="Putative sugar-binding, N-terminal domain"/>
    <property type="match status" value="1"/>
</dbReference>
<keyword evidence="5" id="KW-0067">ATP-binding</keyword>
<comment type="caution">
    <text evidence="15">The sequence shown here is derived from an EMBL/GenBank/DDBJ whole genome shotgun (WGS) entry which is preliminary data.</text>
</comment>